<proteinExistence type="predicted"/>
<feature type="region of interest" description="Disordered" evidence="5">
    <location>
        <begin position="205"/>
        <end position="228"/>
    </location>
</feature>
<gene>
    <name evidence="8" type="ORF">ZIOFF_066937</name>
</gene>
<dbReference type="InterPro" id="IPR027443">
    <property type="entry name" value="IPNS-like_sf"/>
</dbReference>
<dbReference type="Pfam" id="PF07911">
    <property type="entry name" value="DUF1677"/>
    <property type="match status" value="1"/>
</dbReference>
<dbReference type="EMBL" id="JACMSC010000019">
    <property type="protein sequence ID" value="KAG6473030.1"/>
    <property type="molecule type" value="Genomic_DNA"/>
</dbReference>
<accession>A0A8J5ESH1</accession>
<keyword evidence="6" id="KW-1133">Transmembrane helix</keyword>
<dbReference type="PANTHER" id="PTHR34945">
    <property type="entry name" value="2-OXOGLUTARATE (2OG) AND FE(II)-DEPENDENT OXYGENASE SUPERFAMILY PROTEIN"/>
    <property type="match status" value="1"/>
</dbReference>
<evidence type="ECO:0000313" key="9">
    <source>
        <dbReference type="Proteomes" id="UP000734854"/>
    </source>
</evidence>
<dbReference type="Proteomes" id="UP000734854">
    <property type="component" value="Unassembled WGS sequence"/>
</dbReference>
<evidence type="ECO:0000256" key="4">
    <source>
        <dbReference type="SAM" id="Coils"/>
    </source>
</evidence>
<keyword evidence="3" id="KW-0408">Iron</keyword>
<dbReference type="Gene3D" id="2.60.120.330">
    <property type="entry name" value="B-lactam Antibiotic, Isopenicillin N Synthase, Chain"/>
    <property type="match status" value="1"/>
</dbReference>
<protein>
    <recommendedName>
        <fullName evidence="7">Non-haem dioxygenase N-terminal domain-containing protein</fullName>
    </recommendedName>
</protein>
<evidence type="ECO:0000259" key="7">
    <source>
        <dbReference type="Pfam" id="PF14226"/>
    </source>
</evidence>
<keyword evidence="2" id="KW-0560">Oxidoreductase</keyword>
<sequence length="554" mass="61197">MIIASKTTIDEVHEHSNEKMSNCDLDGVAESVRCECCGMSEDCTPTYIRRIKEQFHGKWICGLCSDAVKEQMKRAKYNTEEQALESHMSHCIKFNRTVRLNPKLSLAVALRDIARKSSERRTNTEAMVSNELVSVIGCGPSLDLDHKQAQIQIVEEEKSKRPDRFRKACHHHRSRSRSLSLFLFPLLYPSVALIRPLHASPPAPDAMLPPPEFRAPPPSPVAGAHAHAPGDGEELAGFLAQFLRVPKLNLPHRIFPQEATLWDPAEIDFRTLISPDAGRSEADLLKSAAAAFGCFRLANHGIPPGLIAAVGGAAAATFRMPLEEKEKTKVAKLPERSWGFEAEEVGEDEEFFWWCGTETLPRSFNDLQDKLQELLREIEKIAGKIEDALLDDDTNKNNAQLLKLRNEGAEGSLICLRKHAPSGRHNAGIIKHELLRMLVRSWSCSSCLSLHLAGGASEFHVYSKRGWYRFRPGHSAALIVTVGDQLQACSRGMYKHVVGKPVLAQGDDGECISMAFHCVNGGGGRASQGGKTVTLMEQVMVAAILAILYCFLVS</sequence>
<evidence type="ECO:0000256" key="1">
    <source>
        <dbReference type="ARBA" id="ARBA00022723"/>
    </source>
</evidence>
<dbReference type="GO" id="GO:0016491">
    <property type="term" value="F:oxidoreductase activity"/>
    <property type="evidence" value="ECO:0007669"/>
    <property type="project" value="UniProtKB-KW"/>
</dbReference>
<keyword evidence="9" id="KW-1185">Reference proteome</keyword>
<evidence type="ECO:0000256" key="5">
    <source>
        <dbReference type="SAM" id="MobiDB-lite"/>
    </source>
</evidence>
<keyword evidence="1" id="KW-0479">Metal-binding</keyword>
<evidence type="ECO:0000256" key="2">
    <source>
        <dbReference type="ARBA" id="ARBA00023002"/>
    </source>
</evidence>
<dbReference type="AlphaFoldDB" id="A0A8J5ESH1"/>
<keyword evidence="6" id="KW-0812">Transmembrane</keyword>
<dbReference type="InterPro" id="IPR026992">
    <property type="entry name" value="DIOX_N"/>
</dbReference>
<keyword evidence="4" id="KW-0175">Coiled coil</keyword>
<evidence type="ECO:0000256" key="6">
    <source>
        <dbReference type="SAM" id="Phobius"/>
    </source>
</evidence>
<dbReference type="Pfam" id="PF14226">
    <property type="entry name" value="DIOX_N"/>
    <property type="match status" value="1"/>
</dbReference>
<name>A0A8J5ESH1_ZINOF</name>
<feature type="domain" description="Non-haem dioxygenase N-terminal" evidence="7">
    <location>
        <begin position="267"/>
        <end position="332"/>
    </location>
</feature>
<feature type="transmembrane region" description="Helical" evidence="6">
    <location>
        <begin position="535"/>
        <end position="553"/>
    </location>
</feature>
<dbReference type="PANTHER" id="PTHR34945:SF8">
    <property type="entry name" value="DOWNSTREAM TARGET OF AGL15-4"/>
    <property type="match status" value="1"/>
</dbReference>
<dbReference type="InterPro" id="IPR012876">
    <property type="entry name" value="DUF1677_pln"/>
</dbReference>
<keyword evidence="6" id="KW-0472">Membrane</keyword>
<feature type="compositionally biased region" description="Pro residues" evidence="5">
    <location>
        <begin position="205"/>
        <end position="220"/>
    </location>
</feature>
<evidence type="ECO:0000313" key="8">
    <source>
        <dbReference type="EMBL" id="KAG6473030.1"/>
    </source>
</evidence>
<evidence type="ECO:0000256" key="3">
    <source>
        <dbReference type="ARBA" id="ARBA00023004"/>
    </source>
</evidence>
<dbReference type="SUPFAM" id="SSF51197">
    <property type="entry name" value="Clavaminate synthase-like"/>
    <property type="match status" value="1"/>
</dbReference>
<feature type="coiled-coil region" evidence="4">
    <location>
        <begin position="364"/>
        <end position="391"/>
    </location>
</feature>
<reference evidence="8 9" key="1">
    <citation type="submission" date="2020-08" db="EMBL/GenBank/DDBJ databases">
        <title>Plant Genome Project.</title>
        <authorList>
            <person name="Zhang R.-G."/>
        </authorList>
    </citation>
    <scope>NUCLEOTIDE SEQUENCE [LARGE SCALE GENOMIC DNA]</scope>
    <source>
        <tissue evidence="8">Rhizome</tissue>
    </source>
</reference>
<organism evidence="8 9">
    <name type="scientific">Zingiber officinale</name>
    <name type="common">Ginger</name>
    <name type="synonym">Amomum zingiber</name>
    <dbReference type="NCBI Taxonomy" id="94328"/>
    <lineage>
        <taxon>Eukaryota</taxon>
        <taxon>Viridiplantae</taxon>
        <taxon>Streptophyta</taxon>
        <taxon>Embryophyta</taxon>
        <taxon>Tracheophyta</taxon>
        <taxon>Spermatophyta</taxon>
        <taxon>Magnoliopsida</taxon>
        <taxon>Liliopsida</taxon>
        <taxon>Zingiberales</taxon>
        <taxon>Zingiberaceae</taxon>
        <taxon>Zingiber</taxon>
    </lineage>
</organism>
<comment type="caution">
    <text evidence="8">The sequence shown here is derived from an EMBL/GenBank/DDBJ whole genome shotgun (WGS) entry which is preliminary data.</text>
</comment>
<dbReference type="GO" id="GO:0046872">
    <property type="term" value="F:metal ion binding"/>
    <property type="evidence" value="ECO:0007669"/>
    <property type="project" value="UniProtKB-KW"/>
</dbReference>